<dbReference type="PROSITE" id="PS51186">
    <property type="entry name" value="GNAT"/>
    <property type="match status" value="1"/>
</dbReference>
<feature type="domain" description="N-acetyltransferase" evidence="1">
    <location>
        <begin position="1"/>
        <end position="94"/>
    </location>
</feature>
<feature type="domain" description="N-acetyltransferase" evidence="2">
    <location>
        <begin position="6"/>
        <end position="92"/>
    </location>
</feature>
<dbReference type="Proteomes" id="UP000619788">
    <property type="component" value="Unassembled WGS sequence"/>
</dbReference>
<sequence>MTVRVTAVPEMNLFEAEIDGSHVGQIEYVRKDDVIVYTHTEVDKAFEGRGIGGTLVRTALDAARDEGSKVIPRCSFVRSWIHLHPEYSDLLEEG</sequence>
<dbReference type="InterPro" id="IPR000182">
    <property type="entry name" value="GNAT_dom"/>
</dbReference>
<evidence type="ECO:0000259" key="2">
    <source>
        <dbReference type="PROSITE" id="PS51729"/>
    </source>
</evidence>
<reference evidence="3 4" key="1">
    <citation type="submission" date="2021-01" db="EMBL/GenBank/DDBJ databases">
        <title>Whole genome shotgun sequence of Planobispora siamensis NBRC 107568.</title>
        <authorList>
            <person name="Komaki H."/>
            <person name="Tamura T."/>
        </authorList>
    </citation>
    <scope>NUCLEOTIDE SEQUENCE [LARGE SCALE GENOMIC DNA]</scope>
    <source>
        <strain evidence="3 4">NBRC 107568</strain>
    </source>
</reference>
<dbReference type="PANTHER" id="PTHR31435:SF10">
    <property type="entry name" value="BSR4717 PROTEIN"/>
    <property type="match status" value="1"/>
</dbReference>
<dbReference type="GO" id="GO:0016747">
    <property type="term" value="F:acyltransferase activity, transferring groups other than amino-acyl groups"/>
    <property type="evidence" value="ECO:0007669"/>
    <property type="project" value="InterPro"/>
</dbReference>
<dbReference type="CDD" id="cd04301">
    <property type="entry name" value="NAT_SF"/>
    <property type="match status" value="1"/>
</dbReference>
<protein>
    <submittedName>
        <fullName evidence="3">N-acetyltransferase</fullName>
    </submittedName>
</protein>
<dbReference type="Pfam" id="PF14542">
    <property type="entry name" value="Acetyltransf_CG"/>
    <property type="match status" value="1"/>
</dbReference>
<dbReference type="RefSeq" id="WP_204065934.1">
    <property type="nucleotide sequence ID" value="NZ_BOOJ01000036.1"/>
</dbReference>
<comment type="caution">
    <text evidence="3">The sequence shown here is derived from an EMBL/GenBank/DDBJ whole genome shotgun (WGS) entry which is preliminary data.</text>
</comment>
<dbReference type="Gene3D" id="3.40.630.30">
    <property type="match status" value="1"/>
</dbReference>
<accession>A0A8J3WND7</accession>
<evidence type="ECO:0000313" key="3">
    <source>
        <dbReference type="EMBL" id="GIH93766.1"/>
    </source>
</evidence>
<gene>
    <name evidence="3" type="ORF">Psi01_43960</name>
</gene>
<dbReference type="InterPro" id="IPR031165">
    <property type="entry name" value="GNAT_YJDJ"/>
</dbReference>
<proteinExistence type="predicted"/>
<dbReference type="SUPFAM" id="SSF55729">
    <property type="entry name" value="Acyl-CoA N-acyltransferases (Nat)"/>
    <property type="match status" value="1"/>
</dbReference>
<dbReference type="PROSITE" id="PS51729">
    <property type="entry name" value="GNAT_YJDJ"/>
    <property type="match status" value="1"/>
</dbReference>
<keyword evidence="4" id="KW-1185">Reference proteome</keyword>
<organism evidence="3 4">
    <name type="scientific">Planobispora siamensis</name>
    <dbReference type="NCBI Taxonomy" id="936338"/>
    <lineage>
        <taxon>Bacteria</taxon>
        <taxon>Bacillati</taxon>
        <taxon>Actinomycetota</taxon>
        <taxon>Actinomycetes</taxon>
        <taxon>Streptosporangiales</taxon>
        <taxon>Streptosporangiaceae</taxon>
        <taxon>Planobispora</taxon>
    </lineage>
</organism>
<evidence type="ECO:0000313" key="4">
    <source>
        <dbReference type="Proteomes" id="UP000619788"/>
    </source>
</evidence>
<dbReference type="AlphaFoldDB" id="A0A8J3WND7"/>
<dbReference type="PANTHER" id="PTHR31435">
    <property type="entry name" value="PROTEIN NATD1"/>
    <property type="match status" value="1"/>
</dbReference>
<dbReference type="InterPro" id="IPR016181">
    <property type="entry name" value="Acyl_CoA_acyltransferase"/>
</dbReference>
<dbReference type="EMBL" id="BOOJ01000036">
    <property type="protein sequence ID" value="GIH93766.1"/>
    <property type="molecule type" value="Genomic_DNA"/>
</dbReference>
<evidence type="ECO:0000259" key="1">
    <source>
        <dbReference type="PROSITE" id="PS51186"/>
    </source>
</evidence>
<name>A0A8J3WND7_9ACTN</name>
<dbReference type="InterPro" id="IPR045057">
    <property type="entry name" value="Gcn5-rel_NAT"/>
</dbReference>